<protein>
    <recommendedName>
        <fullName evidence="3">Nucleoside-diphosphate sugar epimerase</fullName>
    </recommendedName>
</protein>
<dbReference type="InterPro" id="IPR009367">
    <property type="entry name" value="Elm1-like"/>
</dbReference>
<evidence type="ECO:0000313" key="2">
    <source>
        <dbReference type="Proteomes" id="UP000478417"/>
    </source>
</evidence>
<comment type="caution">
    <text evidence="1">The sequence shown here is derived from an EMBL/GenBank/DDBJ whole genome shotgun (WGS) entry which is preliminary data.</text>
</comment>
<dbReference type="EMBL" id="JAAGNX010000001">
    <property type="protein sequence ID" value="NDV61733.1"/>
    <property type="molecule type" value="Genomic_DNA"/>
</dbReference>
<proteinExistence type="predicted"/>
<evidence type="ECO:0008006" key="3">
    <source>
        <dbReference type="Google" id="ProtNLM"/>
    </source>
</evidence>
<organism evidence="1 2">
    <name type="scientific">Oceanipulchritudo coccoides</name>
    <dbReference type="NCBI Taxonomy" id="2706888"/>
    <lineage>
        <taxon>Bacteria</taxon>
        <taxon>Pseudomonadati</taxon>
        <taxon>Verrucomicrobiota</taxon>
        <taxon>Opitutia</taxon>
        <taxon>Puniceicoccales</taxon>
        <taxon>Oceanipulchritudinaceae</taxon>
        <taxon>Oceanipulchritudo</taxon>
    </lineage>
</organism>
<evidence type="ECO:0000313" key="1">
    <source>
        <dbReference type="EMBL" id="NDV61733.1"/>
    </source>
</evidence>
<reference evidence="1 2" key="1">
    <citation type="submission" date="2020-02" db="EMBL/GenBank/DDBJ databases">
        <title>Albibacoteraceae fam. nov., the first described family within the subdivision 4 Verrucomicrobia.</title>
        <authorList>
            <person name="Xi F."/>
        </authorList>
    </citation>
    <scope>NUCLEOTIDE SEQUENCE [LARGE SCALE GENOMIC DNA]</scope>
    <source>
        <strain evidence="1 2">CK1056</strain>
    </source>
</reference>
<gene>
    <name evidence="1" type="ORF">G0Q06_04655</name>
</gene>
<dbReference type="Proteomes" id="UP000478417">
    <property type="component" value="Unassembled WGS sequence"/>
</dbReference>
<sequence length="302" mass="33708">MTKRLVIWRLIDGKPGHENQSGGLVNALARLINLECIDVPVNRPRPKCSRPDIIIAAGHQTHWKLLRWSILHRAKSVVLMKPSLPMGLFDLCLVPEHDLKEGFSQRKNLIPTKGVLNSVRPGKKTQPPTGLILIGGVSKEYDWDGETLKKAIETVVRENPSINWLVTDSRRTQGGFLLSLDGRITKYPHKKTAHGWLPEKLASASKCWVTEDSVSMIYEALSSGAQVGLLPMSRKGKPGRVARGIEQLVESGWVSRFGQVKPVSSIQEDKAVLREADRCAELLVKQFELPEKSDKHDYQPSP</sequence>
<accession>A0A6B2LZ65</accession>
<dbReference type="Pfam" id="PF06258">
    <property type="entry name" value="Mito_fiss_Elm1"/>
    <property type="match status" value="1"/>
</dbReference>
<dbReference type="AlphaFoldDB" id="A0A6B2LZ65"/>
<keyword evidence="2" id="KW-1185">Reference proteome</keyword>
<name>A0A6B2LZ65_9BACT</name>